<dbReference type="InterPro" id="IPR045025">
    <property type="entry name" value="HACL1-like"/>
</dbReference>
<dbReference type="PIRSF" id="PIRSF006439">
    <property type="entry name" value="Indolepyruvate_ferr_oxidored"/>
    <property type="match status" value="1"/>
</dbReference>
<dbReference type="Pfam" id="PF01855">
    <property type="entry name" value="POR_N"/>
    <property type="match status" value="1"/>
</dbReference>
<dbReference type="GO" id="GO:0044281">
    <property type="term" value="P:small molecule metabolic process"/>
    <property type="evidence" value="ECO:0007669"/>
    <property type="project" value="UniProtKB-ARBA"/>
</dbReference>
<evidence type="ECO:0000256" key="13">
    <source>
        <dbReference type="ARBA" id="ARBA00048332"/>
    </source>
</evidence>
<evidence type="ECO:0000256" key="10">
    <source>
        <dbReference type="ARBA" id="ARBA00023004"/>
    </source>
</evidence>
<dbReference type="EC" id="1.2.7.8" evidence="3 14"/>
<evidence type="ECO:0000256" key="8">
    <source>
        <dbReference type="ARBA" id="ARBA00022982"/>
    </source>
</evidence>
<comment type="function">
    <text evidence="1 14">Catalyzes the ferredoxin-dependent oxidative decarboxylation of arylpyruvates.</text>
</comment>
<gene>
    <name evidence="17" type="primary">iorA</name>
    <name evidence="17" type="ORF">ENJ96_00930</name>
</gene>
<keyword evidence="6 14" id="KW-0004">4Fe-4S</keyword>
<evidence type="ECO:0000256" key="11">
    <source>
        <dbReference type="ARBA" id="ARBA00023014"/>
    </source>
</evidence>
<evidence type="ECO:0000256" key="3">
    <source>
        <dbReference type="ARBA" id="ARBA00012812"/>
    </source>
</evidence>
<evidence type="ECO:0000256" key="12">
    <source>
        <dbReference type="ARBA" id="ARBA00030514"/>
    </source>
</evidence>
<name>A0A7V5NYD4_9BACT</name>
<organism evidence="17">
    <name type="scientific">Thermodesulfatator atlanticus</name>
    <dbReference type="NCBI Taxonomy" id="501497"/>
    <lineage>
        <taxon>Bacteria</taxon>
        <taxon>Pseudomonadati</taxon>
        <taxon>Thermodesulfobacteriota</taxon>
        <taxon>Thermodesulfobacteria</taxon>
        <taxon>Thermodesulfobacteriales</taxon>
        <taxon>Thermodesulfatatoraceae</taxon>
        <taxon>Thermodesulfatator</taxon>
    </lineage>
</organism>
<evidence type="ECO:0000256" key="6">
    <source>
        <dbReference type="ARBA" id="ARBA00022485"/>
    </source>
</evidence>
<evidence type="ECO:0000256" key="4">
    <source>
        <dbReference type="ARBA" id="ARBA00017710"/>
    </source>
</evidence>
<evidence type="ECO:0000256" key="9">
    <source>
        <dbReference type="ARBA" id="ARBA00023002"/>
    </source>
</evidence>
<dbReference type="GO" id="GO:0051539">
    <property type="term" value="F:4 iron, 4 sulfur cluster binding"/>
    <property type="evidence" value="ECO:0007669"/>
    <property type="project" value="UniProtKB-UniRule"/>
</dbReference>
<comment type="subunit">
    <text evidence="2">Heterodimer of the IorA and IorB subunits.</text>
</comment>
<dbReference type="Proteomes" id="UP000886101">
    <property type="component" value="Unassembled WGS sequence"/>
</dbReference>
<keyword evidence="5 14" id="KW-0813">Transport</keyword>
<accession>A0A7V5NYD4</accession>
<dbReference type="InterPro" id="IPR002880">
    <property type="entry name" value="Pyrv_Fd/Flavodoxin_OxRdtase_N"/>
</dbReference>
<keyword evidence="7 14" id="KW-0479">Metal-binding</keyword>
<keyword evidence="9 14" id="KW-0560">Oxidoreductase</keyword>
<dbReference type="PANTHER" id="PTHR43710">
    <property type="entry name" value="2-HYDROXYACYL-COA LYASE"/>
    <property type="match status" value="1"/>
</dbReference>
<comment type="caution">
    <text evidence="17">The sequence shown here is derived from an EMBL/GenBank/DDBJ whole genome shotgun (WGS) entry which is preliminary data.</text>
</comment>
<dbReference type="InterPro" id="IPR029061">
    <property type="entry name" value="THDP-binding"/>
</dbReference>
<evidence type="ECO:0000313" key="17">
    <source>
        <dbReference type="EMBL" id="HHI96398.1"/>
    </source>
</evidence>
<dbReference type="InterPro" id="IPR009014">
    <property type="entry name" value="Transketo_C/PFOR_II"/>
</dbReference>
<dbReference type="GO" id="GO:0043805">
    <property type="term" value="F:indolepyruvate ferredoxin oxidoreductase activity"/>
    <property type="evidence" value="ECO:0007669"/>
    <property type="project" value="UniProtKB-UniRule"/>
</dbReference>
<evidence type="ECO:0000256" key="1">
    <source>
        <dbReference type="ARBA" id="ARBA00002995"/>
    </source>
</evidence>
<proteinExistence type="predicted"/>
<dbReference type="CDD" id="cd07034">
    <property type="entry name" value="TPP_PYR_PFOR_IOR-alpha_like"/>
    <property type="match status" value="1"/>
</dbReference>
<keyword evidence="8 14" id="KW-0249">Electron transport</keyword>
<feature type="domain" description="Thiamine pyrophosphate enzyme TPP-binding" evidence="16">
    <location>
        <begin position="406"/>
        <end position="548"/>
    </location>
</feature>
<evidence type="ECO:0000256" key="2">
    <source>
        <dbReference type="ARBA" id="ARBA00011238"/>
    </source>
</evidence>
<evidence type="ECO:0000256" key="7">
    <source>
        <dbReference type="ARBA" id="ARBA00022723"/>
    </source>
</evidence>
<dbReference type="Gene3D" id="3.40.50.970">
    <property type="match status" value="2"/>
</dbReference>
<dbReference type="Gene3D" id="3.40.50.920">
    <property type="match status" value="1"/>
</dbReference>
<dbReference type="AlphaFoldDB" id="A0A7V5NYD4"/>
<evidence type="ECO:0000256" key="14">
    <source>
        <dbReference type="PIRNR" id="PIRNR006439"/>
    </source>
</evidence>
<evidence type="ECO:0000259" key="16">
    <source>
        <dbReference type="Pfam" id="PF02775"/>
    </source>
</evidence>
<dbReference type="EMBL" id="DROK01000029">
    <property type="protein sequence ID" value="HHI96398.1"/>
    <property type="molecule type" value="Genomic_DNA"/>
</dbReference>
<keyword evidence="11 14" id="KW-0411">Iron-sulfur</keyword>
<protein>
    <recommendedName>
        <fullName evidence="4 14">Indolepyruvate oxidoreductase subunit IorA</fullName>
        <shortName evidence="14">IOR</shortName>
        <ecNumber evidence="3 14">1.2.7.8</ecNumber>
    </recommendedName>
    <alternativeName>
        <fullName evidence="12 14">Indolepyruvate ferredoxin oxidoreductase subunit alpha</fullName>
    </alternativeName>
</protein>
<comment type="cofactor">
    <cofactor evidence="14">
        <name>[4Fe-4S] cluster</name>
        <dbReference type="ChEBI" id="CHEBI:49883"/>
    </cofactor>
    <text evidence="14">Binds 2 [4Fe-4S] clusters. In this family the first cluster has a non-standard and varying [4Fe-4S] binding motif CX(2)CX(2)CX(4-5)CP.</text>
</comment>
<dbReference type="PANTHER" id="PTHR43710:SF7">
    <property type="entry name" value="INDOLEPYRUVATE OXIDOREDUCTASE SUBUNIT IORA"/>
    <property type="match status" value="1"/>
</dbReference>
<dbReference type="InterPro" id="IPR011766">
    <property type="entry name" value="TPP_enzyme_TPP-bd"/>
</dbReference>
<evidence type="ECO:0000259" key="15">
    <source>
        <dbReference type="Pfam" id="PF01855"/>
    </source>
</evidence>
<dbReference type="NCBIfam" id="TIGR03336">
    <property type="entry name" value="IOR_alpha"/>
    <property type="match status" value="1"/>
</dbReference>
<keyword evidence="10 14" id="KW-0408">Iron</keyword>
<comment type="catalytic activity">
    <reaction evidence="13 14">
        <text>indole-3-pyruvate + 2 oxidized [2Fe-2S]-[ferredoxin] + CoA = (indol-3-yl)acetyl-CoA + 2 reduced [2Fe-2S]-[ferredoxin] + CO2 + H(+)</text>
        <dbReference type="Rhea" id="RHEA:12645"/>
        <dbReference type="Rhea" id="RHEA-COMP:10000"/>
        <dbReference type="Rhea" id="RHEA-COMP:10001"/>
        <dbReference type="ChEBI" id="CHEBI:15378"/>
        <dbReference type="ChEBI" id="CHEBI:16526"/>
        <dbReference type="ChEBI" id="CHEBI:17640"/>
        <dbReference type="ChEBI" id="CHEBI:33737"/>
        <dbReference type="ChEBI" id="CHEBI:33738"/>
        <dbReference type="ChEBI" id="CHEBI:57271"/>
        <dbReference type="ChEBI" id="CHEBI:57287"/>
        <dbReference type="EC" id="1.2.7.8"/>
    </reaction>
</comment>
<dbReference type="FunFam" id="3.40.50.970:FF:000039">
    <property type="entry name" value="Indolepyruvate oxidoreductase subunit IorA"/>
    <property type="match status" value="1"/>
</dbReference>
<feature type="domain" description="Pyruvate flavodoxin/ferredoxin oxidoreductase pyrimidine binding" evidence="15">
    <location>
        <begin position="24"/>
        <end position="201"/>
    </location>
</feature>
<sequence length="563" mass="61893">MHPLITAKAKQKLLLLGNEAIVRGALEGGLRVGAAYPGTPSSEIGNLLFQLQRELLGLYFEFSTNEKVAMEVAAAAAASGLRSLTCMKHVGLNVAADVLMTLAYIGVKAGMVIVTADDPSCHSSQNEQDNRYYAKFSGLPMLEPATPEEARQMTAYAFELSEKLELPVLLRTTTRVSHARAVVEVGDLAPYQEETKGRFEKDLRRWVPVPAVARGRHQVLLEKMREAMVLADGSSWNRRYGKGRYGIIVSGVAVNYVLDAVDELDLAEKVQVLRLGFTHPYPAGLIAEFLKECETVLVVEELEPYLEEAARAVAQERGLKTTVLGKASGHLPRFFEFDPGQVKEAVARAFGLSYQPPKPPSLTWVPELPPRPPTLCPGCPHRETYQVIKEVLEELGEWPETIFPTDIGCYTLGLLPPIQMADYLICMGSSVGTAAGFSVATNQRVVSFIGDSTFFHAGLSPLASAVYNRHRFTLVIMDNETTAMTGHQPVPSQELRPPELEDRPRIDIEAVVRALGVSHVVTINPYRKKEAKEAVRPLLAQKELAVIIAKAPCILYRARVSKK</sequence>
<reference evidence="17" key="1">
    <citation type="journal article" date="2020" name="mSystems">
        <title>Genome- and Community-Level Interaction Insights into Carbon Utilization and Element Cycling Functions of Hydrothermarchaeota in Hydrothermal Sediment.</title>
        <authorList>
            <person name="Zhou Z."/>
            <person name="Liu Y."/>
            <person name="Xu W."/>
            <person name="Pan J."/>
            <person name="Luo Z.H."/>
            <person name="Li M."/>
        </authorList>
    </citation>
    <scope>NUCLEOTIDE SEQUENCE [LARGE SCALE GENOMIC DNA]</scope>
    <source>
        <strain evidence="17">HyVt-533</strain>
    </source>
</reference>
<dbReference type="Pfam" id="PF02775">
    <property type="entry name" value="TPP_enzyme_C"/>
    <property type="match status" value="1"/>
</dbReference>
<dbReference type="CDD" id="cd02008">
    <property type="entry name" value="TPP_IOR_alpha"/>
    <property type="match status" value="1"/>
</dbReference>
<dbReference type="GO" id="GO:0030976">
    <property type="term" value="F:thiamine pyrophosphate binding"/>
    <property type="evidence" value="ECO:0007669"/>
    <property type="project" value="InterPro"/>
</dbReference>
<dbReference type="GO" id="GO:0046872">
    <property type="term" value="F:metal ion binding"/>
    <property type="evidence" value="ECO:0007669"/>
    <property type="project" value="UniProtKB-UniRule"/>
</dbReference>
<dbReference type="InterPro" id="IPR017721">
    <property type="entry name" value="IorA"/>
</dbReference>
<dbReference type="SUPFAM" id="SSF52922">
    <property type="entry name" value="TK C-terminal domain-like"/>
    <property type="match status" value="1"/>
</dbReference>
<dbReference type="SUPFAM" id="SSF52518">
    <property type="entry name" value="Thiamin diphosphate-binding fold (THDP-binding)"/>
    <property type="match status" value="2"/>
</dbReference>
<evidence type="ECO:0000256" key="5">
    <source>
        <dbReference type="ARBA" id="ARBA00022448"/>
    </source>
</evidence>